<reference evidence="1 2" key="1">
    <citation type="submission" date="2016-11" db="EMBL/GenBank/DDBJ databases">
        <title>Complete genome sequence of thermophilic cyanobacteria strain Synechococcus sp. PCC6715.</title>
        <authorList>
            <person name="Tang J."/>
            <person name="Daroch M."/>
            <person name="Liang Y."/>
            <person name="Jiang D."/>
            <person name="Shah M."/>
        </authorList>
    </citation>
    <scope>NUCLEOTIDE SEQUENCE [LARGE SCALE GENOMIC DNA]</scope>
    <source>
        <strain evidence="1 2">PCC 6715</strain>
    </source>
</reference>
<gene>
    <name evidence="1" type="ORF">BRW62_01965</name>
</gene>
<keyword evidence="2" id="KW-1185">Reference proteome</keyword>
<organism evidence="1 2">
    <name type="scientific">Parathermosynechococcus lividus PCC 6715</name>
    <dbReference type="NCBI Taxonomy" id="1917166"/>
    <lineage>
        <taxon>Bacteria</taxon>
        <taxon>Bacillati</taxon>
        <taxon>Cyanobacteriota</taxon>
        <taxon>Cyanophyceae</taxon>
        <taxon>Acaryochloridales</taxon>
        <taxon>Thermosynechococcaceae</taxon>
        <taxon>Parathermosynechococcus</taxon>
    </lineage>
</organism>
<evidence type="ECO:0000313" key="1">
    <source>
        <dbReference type="EMBL" id="ATS17714.1"/>
    </source>
</evidence>
<dbReference type="AlphaFoldDB" id="A0A2D2PZN7"/>
<accession>A0A2D2PZN7</accession>
<proteinExistence type="predicted"/>
<dbReference type="Proteomes" id="UP000231057">
    <property type="component" value="Chromosome"/>
</dbReference>
<name>A0A2D2PZN7_PARLV</name>
<dbReference type="KEGG" id="slw:BRW62_01965"/>
<dbReference type="OrthoDB" id="1493121at2"/>
<sequence>MPSFDMAASLHQQVQAASRERIQEALLALLTPYFRPTFGTGKTVEHEVSVLRALKLLGVVSVRATELDLVMTLRVTRAKARALLYHAQLADVQDMAALDDRVHEVLAYPRIGKISGRDDEPITWLLDVPFPLVADRIRQLVRQEGFISDGSFSPNLIKLPTAAYGAVVACLVPPQKREALLAAARESVKASHSDDLQTILGRVLWHLGKQIAGDVGGPLTQEVGKELYDLLKKGGSALFKQLSPSGDGR</sequence>
<dbReference type="RefSeq" id="WP_099798023.1">
    <property type="nucleotide sequence ID" value="NZ_CP018092.1"/>
</dbReference>
<evidence type="ECO:0000313" key="2">
    <source>
        <dbReference type="Proteomes" id="UP000231057"/>
    </source>
</evidence>
<protein>
    <submittedName>
        <fullName evidence="1">Uncharacterized protein</fullName>
    </submittedName>
</protein>
<dbReference type="EMBL" id="CP018092">
    <property type="protein sequence ID" value="ATS17714.1"/>
    <property type="molecule type" value="Genomic_DNA"/>
</dbReference>
<reference evidence="2" key="2">
    <citation type="journal article" date="2022" name="Front. Microbiol.">
        <title>Comparative Genomic Analysis Revealed Distinct Molecular Components and Organization of CO2-Concentrating Mechanism in Thermophilic Cyanobacteria.</title>
        <authorList>
            <person name="Tang J."/>
            <person name="Zhou H."/>
            <person name="Yao D."/>
            <person name="Riaz S."/>
            <person name="You D."/>
            <person name="Klepacz-Smolka A."/>
            <person name="Daroch M."/>
        </authorList>
    </citation>
    <scope>NUCLEOTIDE SEQUENCE [LARGE SCALE GENOMIC DNA]</scope>
    <source>
        <strain evidence="2">PCC 6715</strain>
    </source>
</reference>